<dbReference type="AlphaFoldDB" id="A0ABD0LHR0"/>
<keyword evidence="2" id="KW-1185">Reference proteome</keyword>
<evidence type="ECO:0000313" key="2">
    <source>
        <dbReference type="Proteomes" id="UP001519460"/>
    </source>
</evidence>
<dbReference type="EMBL" id="JACVVK020000047">
    <property type="protein sequence ID" value="KAK7499024.1"/>
    <property type="molecule type" value="Genomic_DNA"/>
</dbReference>
<evidence type="ECO:0000313" key="1">
    <source>
        <dbReference type="EMBL" id="KAK7499024.1"/>
    </source>
</evidence>
<name>A0ABD0LHR0_9CAEN</name>
<proteinExistence type="predicted"/>
<dbReference type="Proteomes" id="UP001519460">
    <property type="component" value="Unassembled WGS sequence"/>
</dbReference>
<comment type="caution">
    <text evidence="1">The sequence shown here is derived from an EMBL/GenBank/DDBJ whole genome shotgun (WGS) entry which is preliminary data.</text>
</comment>
<reference evidence="1 2" key="1">
    <citation type="journal article" date="2023" name="Sci. Data">
        <title>Genome assembly of the Korean intertidal mud-creeper Batillaria attramentaria.</title>
        <authorList>
            <person name="Patra A.K."/>
            <person name="Ho P.T."/>
            <person name="Jun S."/>
            <person name="Lee S.J."/>
            <person name="Kim Y."/>
            <person name="Won Y.J."/>
        </authorList>
    </citation>
    <scope>NUCLEOTIDE SEQUENCE [LARGE SCALE GENOMIC DNA]</scope>
    <source>
        <strain evidence="1">Wonlab-2016</strain>
    </source>
</reference>
<sequence>MSQPLEKEAKLHFTLQQLGKFTTAVITAMFTNIGHRAREQYATEVLTIQADPSEKTCQREGKMPPGNANTNTMVNSLSDPRAGITQVMTSEVELARQIPFFFLHNKHCCTKYKGHFPFLDHKYQDPANTLTEGWAERTLLKH</sequence>
<organism evidence="1 2">
    <name type="scientific">Batillaria attramentaria</name>
    <dbReference type="NCBI Taxonomy" id="370345"/>
    <lineage>
        <taxon>Eukaryota</taxon>
        <taxon>Metazoa</taxon>
        <taxon>Spiralia</taxon>
        <taxon>Lophotrochozoa</taxon>
        <taxon>Mollusca</taxon>
        <taxon>Gastropoda</taxon>
        <taxon>Caenogastropoda</taxon>
        <taxon>Sorbeoconcha</taxon>
        <taxon>Cerithioidea</taxon>
        <taxon>Batillariidae</taxon>
        <taxon>Batillaria</taxon>
    </lineage>
</organism>
<protein>
    <submittedName>
        <fullName evidence="1">Uncharacterized protein</fullName>
    </submittedName>
</protein>
<gene>
    <name evidence="1" type="ORF">BaRGS_00009833</name>
</gene>
<accession>A0ABD0LHR0</accession>